<evidence type="ECO:0000313" key="6">
    <source>
        <dbReference type="EMBL" id="QEK39451.1"/>
    </source>
</evidence>
<keyword evidence="4" id="KW-0175">Coiled coil</keyword>
<dbReference type="OrthoDB" id="9762369at2"/>
<dbReference type="PROSITE" id="PS50893">
    <property type="entry name" value="ABC_TRANSPORTER_2"/>
    <property type="match status" value="2"/>
</dbReference>
<dbReference type="AlphaFoldDB" id="A0A5C0UIK9"/>
<dbReference type="RefSeq" id="WP_148951812.1">
    <property type="nucleotide sequence ID" value="NZ_CP043312.1"/>
</dbReference>
<proteinExistence type="predicted"/>
<dbReference type="GO" id="GO:0003677">
    <property type="term" value="F:DNA binding"/>
    <property type="evidence" value="ECO:0007669"/>
    <property type="project" value="InterPro"/>
</dbReference>
<dbReference type="SUPFAM" id="SSF52540">
    <property type="entry name" value="P-loop containing nucleoside triphosphate hydrolases"/>
    <property type="match status" value="2"/>
</dbReference>
<dbReference type="PANTHER" id="PTHR42855:SF1">
    <property type="entry name" value="ABC TRANSPORTER DOMAIN-CONTAINING PROTEIN"/>
    <property type="match status" value="1"/>
</dbReference>
<feature type="coiled-coil region" evidence="4">
    <location>
        <begin position="513"/>
        <end position="540"/>
    </location>
</feature>
<dbReference type="Proteomes" id="UP000323844">
    <property type="component" value="Chromosome"/>
</dbReference>
<dbReference type="Pfam" id="PF16326">
    <property type="entry name" value="ABC_tran_CTD"/>
    <property type="match status" value="1"/>
</dbReference>
<reference evidence="6 7" key="1">
    <citation type="submission" date="2019-08" db="EMBL/GenBank/DDBJ databases">
        <title>Highly reduced genomes of protist endosymbionts show evolutionary convergence.</title>
        <authorList>
            <person name="George E."/>
            <person name="Husnik F."/>
            <person name="Tashyreva D."/>
            <person name="Prokopchuk G."/>
            <person name="Horak A."/>
            <person name="Kwong W.K."/>
            <person name="Lukes J."/>
            <person name="Keeling P.J."/>
        </authorList>
    </citation>
    <scope>NUCLEOTIDE SEQUENCE [LARGE SCALE GENOMIC DNA]</scope>
    <source>
        <strain evidence="6">1621</strain>
    </source>
</reference>
<dbReference type="InterPro" id="IPR051309">
    <property type="entry name" value="ABCF_ATPase"/>
</dbReference>
<dbReference type="SMART" id="SM00382">
    <property type="entry name" value="AAA"/>
    <property type="match status" value="2"/>
</dbReference>
<feature type="coiled-coil region" evidence="4">
    <location>
        <begin position="241"/>
        <end position="268"/>
    </location>
</feature>
<protein>
    <submittedName>
        <fullName evidence="6">ABC-F family ATP-binding cassette domain-containing protein</fullName>
    </submittedName>
</protein>
<dbReference type="InterPro" id="IPR017871">
    <property type="entry name" value="ABC_transporter-like_CS"/>
</dbReference>
<accession>A0A5C0UIK9</accession>
<dbReference type="GO" id="GO:0016887">
    <property type="term" value="F:ATP hydrolysis activity"/>
    <property type="evidence" value="ECO:0007669"/>
    <property type="project" value="InterPro"/>
</dbReference>
<dbReference type="Gene3D" id="1.10.287.380">
    <property type="entry name" value="Valyl-tRNA synthetase, C-terminal domain"/>
    <property type="match status" value="1"/>
</dbReference>
<evidence type="ECO:0000313" key="7">
    <source>
        <dbReference type="Proteomes" id="UP000323844"/>
    </source>
</evidence>
<keyword evidence="1" id="KW-0547">Nucleotide-binding</keyword>
<keyword evidence="2 6" id="KW-0067">ATP-binding</keyword>
<sequence>MSKQSPLLYLKNVDVSFADKVILSNVELYVRDKERICVTGKNGSGKSSLLKILAQIYEPDHGTIYLKPGITVAYLKQEIKKYSSQTVLDAILSTSNCSKHLAQYYSRQLGLPHLETTDTLSGGQQRRLALAAVLSTEADILLLDEPTNHLDISSIEWLEEFLSNYKGSVICISHDKTFLHNITKTTWWVDRTTVRVNQKGFSNFEQWKHDILILEQQKTLHLEKKLHYEEQWLQGGISARRKRNQLRLEKLSKLRKEIQARINKFAEEGIQISQNNKVSKTKFILSAEDISFSYNNKTVIQNFTYRIIKGERIGIVGANGVGKSTLLKLFLKELSPSSGTVIHGENLQISYFSQHKEHEINPKESLLETLCPEGGHYIQVHDSTIHAGAYLKKFLFDPSLLHAKTSVLSGGQASRLLLAKILAQKSNLLILDEPTNDLDSDTLDTLIDIIDEYKGTVILVSHDRDFIEKLVTRTIVLSATGILNLVGGYQRHKKHNVTKKTDTEKIAKQCYFSYKSKRELELLTKEIAQLEKKYSHIEKQLADTNIYINDAKRATILGQEIKALRTLINEKMDKWAVLEEEKEKFSKKVQK</sequence>
<dbReference type="InterPro" id="IPR003439">
    <property type="entry name" value="ABC_transporter-like_ATP-bd"/>
</dbReference>
<dbReference type="InterPro" id="IPR027417">
    <property type="entry name" value="P-loop_NTPase"/>
</dbReference>
<dbReference type="GO" id="GO:0005524">
    <property type="term" value="F:ATP binding"/>
    <property type="evidence" value="ECO:0007669"/>
    <property type="project" value="UniProtKB-KW"/>
</dbReference>
<keyword evidence="7" id="KW-1185">Reference proteome</keyword>
<dbReference type="Pfam" id="PF00005">
    <property type="entry name" value="ABC_tran"/>
    <property type="match status" value="2"/>
</dbReference>
<evidence type="ECO:0000256" key="3">
    <source>
        <dbReference type="ARBA" id="ARBA00024725"/>
    </source>
</evidence>
<dbReference type="KEGG" id="snay:FZC37_00650"/>
<evidence type="ECO:0000256" key="4">
    <source>
        <dbReference type="SAM" id="Coils"/>
    </source>
</evidence>
<evidence type="ECO:0000256" key="2">
    <source>
        <dbReference type="ARBA" id="ARBA00022840"/>
    </source>
</evidence>
<organism evidence="6 7">
    <name type="scientific">Candidatus Sneabacter namystus</name>
    <dbReference type="NCBI Taxonomy" id="2601646"/>
    <lineage>
        <taxon>Bacteria</taxon>
        <taxon>Pseudomonadati</taxon>
        <taxon>Pseudomonadota</taxon>
        <taxon>Alphaproteobacteria</taxon>
        <taxon>Rickettsiales</taxon>
        <taxon>Rickettsiaceae</taxon>
        <taxon>Rickettsieae</taxon>
        <taxon>Candidatus Sneabacter</taxon>
    </lineage>
</organism>
<evidence type="ECO:0000259" key="5">
    <source>
        <dbReference type="PROSITE" id="PS50893"/>
    </source>
</evidence>
<name>A0A5C0UIK9_9RICK</name>
<dbReference type="InterPro" id="IPR032524">
    <property type="entry name" value="ABC_tran_C"/>
</dbReference>
<dbReference type="PANTHER" id="PTHR42855">
    <property type="entry name" value="ABC TRANSPORTER ATP-BINDING SUBUNIT"/>
    <property type="match status" value="1"/>
</dbReference>
<evidence type="ECO:0000256" key="1">
    <source>
        <dbReference type="ARBA" id="ARBA00022741"/>
    </source>
</evidence>
<dbReference type="InterPro" id="IPR003593">
    <property type="entry name" value="AAA+_ATPase"/>
</dbReference>
<gene>
    <name evidence="6" type="ORF">FZC37_00650</name>
</gene>
<feature type="domain" description="ABC transporter" evidence="5">
    <location>
        <begin position="8"/>
        <end position="216"/>
    </location>
</feature>
<dbReference type="InterPro" id="IPR037118">
    <property type="entry name" value="Val-tRNA_synth_C_sf"/>
</dbReference>
<dbReference type="EMBL" id="CP043312">
    <property type="protein sequence ID" value="QEK39451.1"/>
    <property type="molecule type" value="Genomic_DNA"/>
</dbReference>
<feature type="domain" description="ABC transporter" evidence="5">
    <location>
        <begin position="285"/>
        <end position="504"/>
    </location>
</feature>
<dbReference type="Gene3D" id="3.40.50.300">
    <property type="entry name" value="P-loop containing nucleotide triphosphate hydrolases"/>
    <property type="match status" value="2"/>
</dbReference>
<dbReference type="PROSITE" id="PS00211">
    <property type="entry name" value="ABC_TRANSPORTER_1"/>
    <property type="match status" value="2"/>
</dbReference>
<comment type="function">
    <text evidence="3">Part of an ABC transporter complex. Transmembrane domains (TMD) form a pore in the inner membrane and the ATP-binding domain (NBD) is responsible for energy generation.</text>
</comment>
<dbReference type="CDD" id="cd03221">
    <property type="entry name" value="ABCF_EF-3"/>
    <property type="match status" value="2"/>
</dbReference>